<dbReference type="AlphaFoldDB" id="A0A0L0T6N2"/>
<comment type="similarity">
    <text evidence="1">Belongs to the syntaxin family.</text>
</comment>
<feature type="transmembrane region" description="Helical" evidence="3">
    <location>
        <begin position="328"/>
        <end position="350"/>
    </location>
</feature>
<dbReference type="Gene3D" id="1.20.5.110">
    <property type="match status" value="1"/>
</dbReference>
<dbReference type="VEuPathDB" id="FungiDB:AMAG_15188"/>
<dbReference type="GO" id="GO:0006906">
    <property type="term" value="P:vesicle fusion"/>
    <property type="evidence" value="ECO:0007669"/>
    <property type="project" value="TreeGrafter"/>
</dbReference>
<dbReference type="PROSITE" id="PS50192">
    <property type="entry name" value="T_SNARE"/>
    <property type="match status" value="1"/>
</dbReference>
<dbReference type="OrthoDB" id="10255013at2759"/>
<feature type="compositionally biased region" description="Pro residues" evidence="2">
    <location>
        <begin position="360"/>
        <end position="384"/>
    </location>
</feature>
<dbReference type="eggNOG" id="KOG0810">
    <property type="taxonomic scope" value="Eukaryota"/>
</dbReference>
<dbReference type="Proteomes" id="UP000054350">
    <property type="component" value="Unassembled WGS sequence"/>
</dbReference>
<dbReference type="GO" id="GO:0048278">
    <property type="term" value="P:vesicle docking"/>
    <property type="evidence" value="ECO:0007669"/>
    <property type="project" value="TreeGrafter"/>
</dbReference>
<dbReference type="InterPro" id="IPR000727">
    <property type="entry name" value="T_SNARE_dom"/>
</dbReference>
<dbReference type="Pfam" id="PF05739">
    <property type="entry name" value="SNARE"/>
    <property type="match status" value="1"/>
</dbReference>
<accession>A0A0L0T6N2</accession>
<keyword evidence="3" id="KW-0472">Membrane</keyword>
<evidence type="ECO:0000256" key="3">
    <source>
        <dbReference type="SAM" id="Phobius"/>
    </source>
</evidence>
<dbReference type="Gene3D" id="1.20.58.70">
    <property type="match status" value="1"/>
</dbReference>
<feature type="domain" description="T-SNARE coiled-coil homology" evidence="4">
    <location>
        <begin position="254"/>
        <end position="316"/>
    </location>
</feature>
<evidence type="ECO:0000313" key="6">
    <source>
        <dbReference type="Proteomes" id="UP000054350"/>
    </source>
</evidence>
<dbReference type="InterPro" id="IPR006011">
    <property type="entry name" value="Syntaxin_N"/>
</dbReference>
<evidence type="ECO:0000313" key="5">
    <source>
        <dbReference type="EMBL" id="KNE70219.1"/>
    </source>
</evidence>
<reference evidence="6" key="2">
    <citation type="submission" date="2009-11" db="EMBL/GenBank/DDBJ databases">
        <title>The Genome Sequence of Allomyces macrogynus strain ATCC 38327.</title>
        <authorList>
            <consortium name="The Broad Institute Genome Sequencing Platform"/>
            <person name="Russ C."/>
            <person name="Cuomo C."/>
            <person name="Shea T."/>
            <person name="Young S.K."/>
            <person name="Zeng Q."/>
            <person name="Koehrsen M."/>
            <person name="Haas B."/>
            <person name="Borodovsky M."/>
            <person name="Guigo R."/>
            <person name="Alvarado L."/>
            <person name="Berlin A."/>
            <person name="Borenstein D."/>
            <person name="Chen Z."/>
            <person name="Engels R."/>
            <person name="Freedman E."/>
            <person name="Gellesch M."/>
            <person name="Goldberg J."/>
            <person name="Griggs A."/>
            <person name="Gujja S."/>
            <person name="Heiman D."/>
            <person name="Hepburn T."/>
            <person name="Howarth C."/>
            <person name="Jen D."/>
            <person name="Larson L."/>
            <person name="Lewis B."/>
            <person name="Mehta T."/>
            <person name="Park D."/>
            <person name="Pearson M."/>
            <person name="Roberts A."/>
            <person name="Saif S."/>
            <person name="Shenoy N."/>
            <person name="Sisk P."/>
            <person name="Stolte C."/>
            <person name="Sykes S."/>
            <person name="Walk T."/>
            <person name="White J."/>
            <person name="Yandava C."/>
            <person name="Burger G."/>
            <person name="Gray M.W."/>
            <person name="Holland P.W.H."/>
            <person name="King N."/>
            <person name="Lang F.B.F."/>
            <person name="Roger A.J."/>
            <person name="Ruiz-Trillo I."/>
            <person name="Lander E."/>
            <person name="Nusbaum C."/>
        </authorList>
    </citation>
    <scope>NUCLEOTIDE SEQUENCE [LARGE SCALE GENOMIC DNA]</scope>
    <source>
        <strain evidence="6">ATCC 38327</strain>
    </source>
</reference>
<name>A0A0L0T6N2_ALLM3</name>
<dbReference type="GO" id="GO:0005484">
    <property type="term" value="F:SNAP receptor activity"/>
    <property type="evidence" value="ECO:0007669"/>
    <property type="project" value="TreeGrafter"/>
</dbReference>
<dbReference type="GO" id="GO:0000149">
    <property type="term" value="F:SNARE binding"/>
    <property type="evidence" value="ECO:0007669"/>
    <property type="project" value="TreeGrafter"/>
</dbReference>
<keyword evidence="6" id="KW-1185">Reference proteome</keyword>
<sequence>MPARDRMSELAALQPAAVPPAHRARANDMVTVPNPVADASDTAPLVAPETLNPPNGNDLVPATTTMNALAQPAPPPPPPSAAMVRPPDYDNDEFVTLAVGSLGAWLRDVSHLHSQIRQLNIQLAHLEDLQRECAATASPDPWNEATALAESIQAKILQLHGKIINLDSLKMHFSASDNRIAATHERHLLQTLLTTVRQFRNLQSAHHDRTRDHFQRQLRIVKTNVEPDELDWVHQSGAAPRIFTDAVNEAATQRDAVAARHHELVQLEKSVQDLNVMAVDLAHFIDTQDHNIAQVVEFADDTANHMESGQLEVDDAATYARKARRKKWIILFLVLIIAGTATAIVLGIALPGKTIRSPIGPAPAPAPSPGPPAPPAGPAPRPGG</sequence>
<proteinExistence type="inferred from homology"/>
<dbReference type="SUPFAM" id="SSF47661">
    <property type="entry name" value="t-snare proteins"/>
    <property type="match status" value="1"/>
</dbReference>
<evidence type="ECO:0000256" key="2">
    <source>
        <dbReference type="SAM" id="MobiDB-lite"/>
    </source>
</evidence>
<keyword evidence="3" id="KW-0812">Transmembrane</keyword>
<dbReference type="Pfam" id="PF00804">
    <property type="entry name" value="Syntaxin"/>
    <property type="match status" value="1"/>
</dbReference>
<protein>
    <recommendedName>
        <fullName evidence="4">t-SNARE coiled-coil homology domain-containing protein</fullName>
    </recommendedName>
</protein>
<dbReference type="EMBL" id="GG745364">
    <property type="protein sequence ID" value="KNE70219.1"/>
    <property type="molecule type" value="Genomic_DNA"/>
</dbReference>
<dbReference type="GO" id="GO:0031201">
    <property type="term" value="C:SNARE complex"/>
    <property type="evidence" value="ECO:0007669"/>
    <property type="project" value="TreeGrafter"/>
</dbReference>
<dbReference type="STRING" id="578462.A0A0L0T6N2"/>
<feature type="region of interest" description="Disordered" evidence="2">
    <location>
        <begin position="358"/>
        <end position="384"/>
    </location>
</feature>
<keyword evidence="3" id="KW-1133">Transmembrane helix</keyword>
<dbReference type="InterPro" id="IPR045242">
    <property type="entry name" value="Syntaxin"/>
</dbReference>
<dbReference type="GO" id="GO:0012505">
    <property type="term" value="C:endomembrane system"/>
    <property type="evidence" value="ECO:0007669"/>
    <property type="project" value="TreeGrafter"/>
</dbReference>
<reference evidence="5 6" key="1">
    <citation type="submission" date="2009-11" db="EMBL/GenBank/DDBJ databases">
        <title>Annotation of Allomyces macrogynus ATCC 38327.</title>
        <authorList>
            <consortium name="The Broad Institute Genome Sequencing Platform"/>
            <person name="Russ C."/>
            <person name="Cuomo C."/>
            <person name="Burger G."/>
            <person name="Gray M.W."/>
            <person name="Holland P.W.H."/>
            <person name="King N."/>
            <person name="Lang F.B.F."/>
            <person name="Roger A.J."/>
            <person name="Ruiz-Trillo I."/>
            <person name="Young S.K."/>
            <person name="Zeng Q."/>
            <person name="Gargeya S."/>
            <person name="Fitzgerald M."/>
            <person name="Haas B."/>
            <person name="Abouelleil A."/>
            <person name="Alvarado L."/>
            <person name="Arachchi H.M."/>
            <person name="Berlin A."/>
            <person name="Chapman S.B."/>
            <person name="Gearin G."/>
            <person name="Goldberg J."/>
            <person name="Griggs A."/>
            <person name="Gujja S."/>
            <person name="Hansen M."/>
            <person name="Heiman D."/>
            <person name="Howarth C."/>
            <person name="Larimer J."/>
            <person name="Lui A."/>
            <person name="MacDonald P.J.P."/>
            <person name="McCowen C."/>
            <person name="Montmayeur A."/>
            <person name="Murphy C."/>
            <person name="Neiman D."/>
            <person name="Pearson M."/>
            <person name="Priest M."/>
            <person name="Roberts A."/>
            <person name="Saif S."/>
            <person name="Shea T."/>
            <person name="Sisk P."/>
            <person name="Stolte C."/>
            <person name="Sykes S."/>
            <person name="Wortman J."/>
            <person name="Nusbaum C."/>
            <person name="Birren B."/>
        </authorList>
    </citation>
    <scope>NUCLEOTIDE SEQUENCE [LARGE SCALE GENOMIC DNA]</scope>
    <source>
        <strain evidence="5 6">ATCC 38327</strain>
    </source>
</reference>
<evidence type="ECO:0000259" key="4">
    <source>
        <dbReference type="PROSITE" id="PS50192"/>
    </source>
</evidence>
<dbReference type="PANTHER" id="PTHR19957">
    <property type="entry name" value="SYNTAXIN"/>
    <property type="match status" value="1"/>
</dbReference>
<dbReference type="InterPro" id="IPR010989">
    <property type="entry name" value="SNARE"/>
</dbReference>
<gene>
    <name evidence="5" type="ORF">AMAG_15188</name>
</gene>
<dbReference type="GO" id="GO:0006886">
    <property type="term" value="P:intracellular protein transport"/>
    <property type="evidence" value="ECO:0007669"/>
    <property type="project" value="TreeGrafter"/>
</dbReference>
<organism evidence="5 6">
    <name type="scientific">Allomyces macrogynus (strain ATCC 38327)</name>
    <name type="common">Allomyces javanicus var. macrogynus</name>
    <dbReference type="NCBI Taxonomy" id="578462"/>
    <lineage>
        <taxon>Eukaryota</taxon>
        <taxon>Fungi</taxon>
        <taxon>Fungi incertae sedis</taxon>
        <taxon>Blastocladiomycota</taxon>
        <taxon>Blastocladiomycetes</taxon>
        <taxon>Blastocladiales</taxon>
        <taxon>Blastocladiaceae</taxon>
        <taxon>Allomyces</taxon>
    </lineage>
</organism>
<evidence type="ECO:0000256" key="1">
    <source>
        <dbReference type="ARBA" id="ARBA00009063"/>
    </source>
</evidence>